<evidence type="ECO:0000256" key="6">
    <source>
        <dbReference type="ARBA" id="ARBA00022642"/>
    </source>
</evidence>
<name>E0E4Y5_9FIRM</name>
<evidence type="ECO:0000259" key="14">
    <source>
        <dbReference type="Pfam" id="PF02749"/>
    </source>
</evidence>
<dbReference type="FunFam" id="3.90.1170.20:FF:000001">
    <property type="entry name" value="Nicotinate-nucleotide diphosphorylase (Carboxylating)"/>
    <property type="match status" value="1"/>
</dbReference>
<dbReference type="InterPro" id="IPR022412">
    <property type="entry name" value="Quinolinate_PRibosylTrfase_N"/>
</dbReference>
<dbReference type="Gene3D" id="3.20.20.70">
    <property type="entry name" value="Aldolase class I"/>
    <property type="match status" value="1"/>
</dbReference>
<evidence type="ECO:0000259" key="13">
    <source>
        <dbReference type="Pfam" id="PF01729"/>
    </source>
</evidence>
<dbReference type="InterPro" id="IPR037128">
    <property type="entry name" value="Quinolinate_PRibosylTase_N_sf"/>
</dbReference>
<dbReference type="InterPro" id="IPR002638">
    <property type="entry name" value="Quinolinate_PRibosylTrfase_C"/>
</dbReference>
<dbReference type="Pfam" id="PF02749">
    <property type="entry name" value="QRPTase_N"/>
    <property type="match status" value="1"/>
</dbReference>
<feature type="domain" description="Quinolinate phosphoribosyl transferase C-terminal" evidence="13">
    <location>
        <begin position="104"/>
        <end position="269"/>
    </location>
</feature>
<evidence type="ECO:0000256" key="1">
    <source>
        <dbReference type="ARBA" id="ARBA00003237"/>
    </source>
</evidence>
<comment type="pathway">
    <text evidence="2">Cofactor biosynthesis; NAD(+) biosynthesis; nicotinate D-ribonucleotide from quinolinate: step 1/1.</text>
</comment>
<protein>
    <recommendedName>
        <fullName evidence="11">Probable nicotinate-nucleotide pyrophosphorylase [carboxylating]</fullName>
        <ecNumber evidence="5">2.4.2.19</ecNumber>
    </recommendedName>
    <alternativeName>
        <fullName evidence="9">Quinolinate phosphoribosyltransferase [decarboxylating]</fullName>
    </alternativeName>
</protein>
<organism evidence="15 16">
    <name type="scientific">Peptostreptococcus stomatis DSM 17678</name>
    <dbReference type="NCBI Taxonomy" id="596315"/>
    <lineage>
        <taxon>Bacteria</taxon>
        <taxon>Bacillati</taxon>
        <taxon>Bacillota</taxon>
        <taxon>Clostridia</taxon>
        <taxon>Peptostreptococcales</taxon>
        <taxon>Peptostreptococcaceae</taxon>
        <taxon>Peptostreptococcus</taxon>
    </lineage>
</organism>
<evidence type="ECO:0000256" key="7">
    <source>
        <dbReference type="ARBA" id="ARBA00022676"/>
    </source>
</evidence>
<evidence type="ECO:0000256" key="12">
    <source>
        <dbReference type="PIRNR" id="PIRNR006250"/>
    </source>
</evidence>
<dbReference type="Proteomes" id="UP000003244">
    <property type="component" value="Unassembled WGS sequence"/>
</dbReference>
<evidence type="ECO:0000256" key="2">
    <source>
        <dbReference type="ARBA" id="ARBA00004893"/>
    </source>
</evidence>
<keyword evidence="16" id="KW-1185">Reference proteome</keyword>
<evidence type="ECO:0000256" key="9">
    <source>
        <dbReference type="ARBA" id="ARBA00033102"/>
    </source>
</evidence>
<sequence length="274" mass="30041">MLDKIKESLLEDISYKDISADAIIDEDRMARADLIAKEEGIVCGLEVFYQSFKILDEGAKFTCSHKDGDRVYKGDKIGIVECKAQAMLLAERTGLNFLQRMSGIATMTRYMVDALGDESVSLADTRKTAPGLRVFDKYSVEVGGGKNHRYNLSDMVMLKDNHIGVAGGIRQAVEKTRAKISFSKKIELEVENLDQVREALDVGCDIIMLDNMSIGQIREAVDLIGGKALIEVSGNISPDNIGDYRGLGIDIISCGALTHSVKALDISLKNMDII</sequence>
<proteinExistence type="inferred from homology"/>
<dbReference type="Gene3D" id="3.90.1170.20">
    <property type="entry name" value="Quinolinate phosphoribosyl transferase, N-terminal domain"/>
    <property type="match status" value="1"/>
</dbReference>
<evidence type="ECO:0000256" key="5">
    <source>
        <dbReference type="ARBA" id="ARBA00011944"/>
    </source>
</evidence>
<comment type="function">
    <text evidence="1">Involved in the catabolism of quinolinic acid (QA).</text>
</comment>
<dbReference type="PANTHER" id="PTHR32179:SF3">
    <property type="entry name" value="NICOTINATE-NUCLEOTIDE PYROPHOSPHORYLASE [CARBOXYLATING]"/>
    <property type="match status" value="1"/>
</dbReference>
<dbReference type="GO" id="GO:0004514">
    <property type="term" value="F:nicotinate-nucleotide diphosphorylase (carboxylating) activity"/>
    <property type="evidence" value="ECO:0007669"/>
    <property type="project" value="UniProtKB-EC"/>
</dbReference>
<gene>
    <name evidence="15" type="primary">nadC</name>
    <name evidence="15" type="ORF">HMPREF0634_0880</name>
</gene>
<dbReference type="Pfam" id="PF01729">
    <property type="entry name" value="QRPTase_C"/>
    <property type="match status" value="1"/>
</dbReference>
<dbReference type="PIRSF" id="PIRSF006250">
    <property type="entry name" value="NadC_ModD"/>
    <property type="match status" value="1"/>
</dbReference>
<evidence type="ECO:0000313" key="16">
    <source>
        <dbReference type="Proteomes" id="UP000003244"/>
    </source>
</evidence>
<dbReference type="FunFam" id="3.20.20.70:FF:000030">
    <property type="entry name" value="Nicotinate-nucleotide pyrophosphorylase, carboxylating"/>
    <property type="match status" value="1"/>
</dbReference>
<dbReference type="NCBIfam" id="TIGR00078">
    <property type="entry name" value="nadC"/>
    <property type="match status" value="1"/>
</dbReference>
<comment type="subunit">
    <text evidence="4">Hexamer formed by 3 homodimers.</text>
</comment>
<evidence type="ECO:0000256" key="8">
    <source>
        <dbReference type="ARBA" id="ARBA00022679"/>
    </source>
</evidence>
<evidence type="ECO:0000256" key="3">
    <source>
        <dbReference type="ARBA" id="ARBA00009400"/>
    </source>
</evidence>
<dbReference type="InterPro" id="IPR027277">
    <property type="entry name" value="NadC/ModD"/>
</dbReference>
<dbReference type="EMBL" id="ADGQ01000071">
    <property type="protein sequence ID" value="EFM64084.1"/>
    <property type="molecule type" value="Genomic_DNA"/>
</dbReference>
<dbReference type="InterPro" id="IPR013785">
    <property type="entry name" value="Aldolase_TIM"/>
</dbReference>
<comment type="similarity">
    <text evidence="3 12">Belongs to the NadC/ModD family.</text>
</comment>
<evidence type="ECO:0000256" key="11">
    <source>
        <dbReference type="ARBA" id="ARBA00069173"/>
    </source>
</evidence>
<dbReference type="GO" id="GO:0005737">
    <property type="term" value="C:cytoplasm"/>
    <property type="evidence" value="ECO:0007669"/>
    <property type="project" value="TreeGrafter"/>
</dbReference>
<dbReference type="SUPFAM" id="SSF51690">
    <property type="entry name" value="Nicotinate/Quinolinate PRTase C-terminal domain-like"/>
    <property type="match status" value="1"/>
</dbReference>
<comment type="caution">
    <text evidence="15">The sequence shown here is derived from an EMBL/GenBank/DDBJ whole genome shotgun (WGS) entry which is preliminary data.</text>
</comment>
<dbReference type="CDD" id="cd01572">
    <property type="entry name" value="QPRTase"/>
    <property type="match status" value="1"/>
</dbReference>
<keyword evidence="8 12" id="KW-0808">Transferase</keyword>
<dbReference type="AlphaFoldDB" id="E0E4Y5"/>
<dbReference type="GO" id="GO:0009435">
    <property type="term" value="P:NAD+ biosynthetic process"/>
    <property type="evidence" value="ECO:0007669"/>
    <property type="project" value="UniProtKB-UniPathway"/>
</dbReference>
<dbReference type="UniPathway" id="UPA00253">
    <property type="reaction ID" value="UER00331"/>
</dbReference>
<keyword evidence="7 12" id="KW-0328">Glycosyltransferase</keyword>
<accession>E0E4Y5</accession>
<dbReference type="SUPFAM" id="SSF54675">
    <property type="entry name" value="Nicotinate/Quinolinate PRTase N-terminal domain-like"/>
    <property type="match status" value="1"/>
</dbReference>
<dbReference type="PANTHER" id="PTHR32179">
    <property type="entry name" value="NICOTINATE-NUCLEOTIDE PYROPHOSPHORYLASE [CARBOXYLATING]"/>
    <property type="match status" value="1"/>
</dbReference>
<evidence type="ECO:0000256" key="10">
    <source>
        <dbReference type="ARBA" id="ARBA00047445"/>
    </source>
</evidence>
<dbReference type="EC" id="2.4.2.19" evidence="5"/>
<dbReference type="InterPro" id="IPR004393">
    <property type="entry name" value="NadC"/>
</dbReference>
<evidence type="ECO:0000313" key="15">
    <source>
        <dbReference type="EMBL" id="EFM64084.1"/>
    </source>
</evidence>
<keyword evidence="6" id="KW-0662">Pyridine nucleotide biosynthesis</keyword>
<comment type="catalytic activity">
    <reaction evidence="10">
        <text>nicotinate beta-D-ribonucleotide + CO2 + diphosphate = quinolinate + 5-phospho-alpha-D-ribose 1-diphosphate + 2 H(+)</text>
        <dbReference type="Rhea" id="RHEA:12733"/>
        <dbReference type="ChEBI" id="CHEBI:15378"/>
        <dbReference type="ChEBI" id="CHEBI:16526"/>
        <dbReference type="ChEBI" id="CHEBI:29959"/>
        <dbReference type="ChEBI" id="CHEBI:33019"/>
        <dbReference type="ChEBI" id="CHEBI:57502"/>
        <dbReference type="ChEBI" id="CHEBI:58017"/>
        <dbReference type="EC" id="2.4.2.19"/>
    </reaction>
</comment>
<dbReference type="STRING" id="596315.HMPREF0634_0880"/>
<reference evidence="15 16" key="1">
    <citation type="submission" date="2010-08" db="EMBL/GenBank/DDBJ databases">
        <authorList>
            <person name="Harkins D.M."/>
            <person name="Madupu R."/>
            <person name="Durkin A.S."/>
            <person name="Torralba M."/>
            <person name="Methe B."/>
            <person name="Sutton G.G."/>
            <person name="Nelson K.E."/>
        </authorList>
    </citation>
    <scope>NUCLEOTIDE SEQUENCE [LARGE SCALE GENOMIC DNA]</scope>
    <source>
        <strain evidence="15 16">DSM 17678</strain>
    </source>
</reference>
<dbReference type="InterPro" id="IPR036068">
    <property type="entry name" value="Nicotinate_pribotase-like_C"/>
</dbReference>
<feature type="domain" description="Quinolinate phosphoribosyl transferase N-terminal" evidence="14">
    <location>
        <begin position="17"/>
        <end position="102"/>
    </location>
</feature>
<dbReference type="GO" id="GO:0034213">
    <property type="term" value="P:quinolinate catabolic process"/>
    <property type="evidence" value="ECO:0007669"/>
    <property type="project" value="TreeGrafter"/>
</dbReference>
<evidence type="ECO:0000256" key="4">
    <source>
        <dbReference type="ARBA" id="ARBA00011218"/>
    </source>
</evidence>
<dbReference type="eggNOG" id="COG0157">
    <property type="taxonomic scope" value="Bacteria"/>
</dbReference>